<reference evidence="2" key="2">
    <citation type="journal article" date="2020" name="mSystems">
        <title>Genome- and Community-Level Interaction Insights into Carbon Utilization and Element Cycling Functions of Hydrothermarchaeota in Hydrothermal Sediment.</title>
        <authorList>
            <person name="Zhou Z."/>
            <person name="Liu Y."/>
            <person name="Xu W."/>
            <person name="Pan J."/>
            <person name="Luo Z.H."/>
            <person name="Li M."/>
        </authorList>
    </citation>
    <scope>NUCLEOTIDE SEQUENCE [LARGE SCALE GENOMIC DNA]</scope>
    <source>
        <strain evidence="2">HyVt-185</strain>
        <strain evidence="3">HyVt-386</strain>
    </source>
</reference>
<gene>
    <name evidence="2" type="ORF">ENG09_03080</name>
    <name evidence="3" type="ORF">ENI32_05075</name>
    <name evidence="4" type="ORF">SBU_000220</name>
</gene>
<evidence type="ECO:0000313" key="3">
    <source>
        <dbReference type="EMBL" id="HEC57237.1"/>
    </source>
</evidence>
<evidence type="ECO:0000313" key="4">
    <source>
        <dbReference type="EMBL" id="OFV66927.1"/>
    </source>
</evidence>
<feature type="domain" description="DUF22" evidence="1">
    <location>
        <begin position="2"/>
        <end position="110"/>
    </location>
</feature>
<evidence type="ECO:0000313" key="5">
    <source>
        <dbReference type="Proteomes" id="UP000185779"/>
    </source>
</evidence>
<dbReference type="InterPro" id="IPR002572">
    <property type="entry name" value="DUF22"/>
</dbReference>
<dbReference type="EMBL" id="DRIE01000088">
    <property type="protein sequence ID" value="HEC57237.1"/>
    <property type="molecule type" value="Genomic_DNA"/>
</dbReference>
<organism evidence="4 5">
    <name type="scientific">Candidatus Syntropharchaeum butanivorans</name>
    <dbReference type="NCBI Taxonomy" id="1839936"/>
    <lineage>
        <taxon>Archaea</taxon>
        <taxon>Methanobacteriati</taxon>
        <taxon>Methanobacteriota</taxon>
        <taxon>Stenosarchaea group</taxon>
        <taxon>Methanomicrobia</taxon>
        <taxon>Methanosarcinales</taxon>
        <taxon>ANME-2 cluster</taxon>
        <taxon>Candidatus Syntropharchaeum</taxon>
    </lineage>
</organism>
<dbReference type="Proteomes" id="UP000885936">
    <property type="component" value="Unassembled WGS sequence"/>
</dbReference>
<dbReference type="AlphaFoldDB" id="A0A1F2P6H3"/>
<dbReference type="EMBL" id="LYOR01000001">
    <property type="protein sequence ID" value="OFV66927.1"/>
    <property type="molecule type" value="Genomic_DNA"/>
</dbReference>
<dbReference type="Pfam" id="PF01629">
    <property type="entry name" value="DUF22"/>
    <property type="match status" value="1"/>
</dbReference>
<proteinExistence type="predicted"/>
<comment type="caution">
    <text evidence="4">The sequence shown here is derived from an EMBL/GenBank/DDBJ whole genome shotgun (WGS) entry which is preliminary data.</text>
</comment>
<evidence type="ECO:0000313" key="2">
    <source>
        <dbReference type="EMBL" id="HDM36224.1"/>
    </source>
</evidence>
<dbReference type="Proteomes" id="UP000885863">
    <property type="component" value="Unassembled WGS sequence"/>
</dbReference>
<dbReference type="EMBL" id="DQZR01000129">
    <property type="protein sequence ID" value="HDM36224.1"/>
    <property type="molecule type" value="Genomic_DNA"/>
</dbReference>
<reference evidence="4 5" key="1">
    <citation type="submission" date="2016-05" db="EMBL/GenBank/DDBJ databases">
        <title>Microbial consortia oxidize butane by reversing methanogenesis.</title>
        <authorList>
            <person name="Laso-Perez R."/>
            <person name="Richter M."/>
            <person name="Wegener G."/>
            <person name="Musat F."/>
        </authorList>
    </citation>
    <scope>NUCLEOTIDE SEQUENCE [LARGE SCALE GENOMIC DNA]</scope>
    <source>
        <strain evidence="4">BOX1</strain>
    </source>
</reference>
<keyword evidence="5" id="KW-1185">Reference proteome</keyword>
<name>A0A1F2P6H3_9EURY</name>
<sequence>MKVDIVYWEDEIGKSLNRVSVDVHPFGIQVGMRAEWQMAVAAEDKEVKAQMMVPIDIKPVDIPAKAIVLPCFFMRHALGIVTSLASLGRPLRVEDERRISQVLFYPIQDGLIRKDELLAVINIFPAAMEEPLPNKEAVYRWMSQRYGD</sequence>
<evidence type="ECO:0000259" key="1">
    <source>
        <dbReference type="Pfam" id="PF01629"/>
    </source>
</evidence>
<protein>
    <submittedName>
        <fullName evidence="2">DUF22 domain-containing protein</fullName>
    </submittedName>
    <submittedName>
        <fullName evidence="4">Protein containing DUF22</fullName>
    </submittedName>
</protein>
<accession>A0A1F2P6H3</accession>
<dbReference type="STRING" id="1839936.SBU_000220"/>
<dbReference type="Proteomes" id="UP000185779">
    <property type="component" value="Unassembled WGS sequence"/>
</dbReference>